<dbReference type="RefSeq" id="WP_023065380.1">
    <property type="nucleotide sequence ID" value="NZ_AUZM01000011.1"/>
</dbReference>
<feature type="transmembrane region" description="Helical" evidence="6">
    <location>
        <begin position="69"/>
        <end position="88"/>
    </location>
</feature>
<dbReference type="GO" id="GO:0046873">
    <property type="term" value="F:metal ion transmembrane transporter activity"/>
    <property type="evidence" value="ECO:0007669"/>
    <property type="project" value="InterPro"/>
</dbReference>
<evidence type="ECO:0000256" key="1">
    <source>
        <dbReference type="ARBA" id="ARBA00004141"/>
    </source>
</evidence>
<evidence type="ECO:0000256" key="3">
    <source>
        <dbReference type="ARBA" id="ARBA00022692"/>
    </source>
</evidence>
<name>U7QKB6_9CYAN</name>
<proteinExistence type="inferred from homology"/>
<dbReference type="PATRIC" id="fig|1348334.3.peg.1613"/>
<dbReference type="EMBL" id="AUZM01000011">
    <property type="protein sequence ID" value="ERT08338.1"/>
    <property type="molecule type" value="Genomic_DNA"/>
</dbReference>
<sequence>MDLQLLGLSFIAVFLSELGDKSQVAAIALSGTSKSPRAIFFGTALALVLASLIGVLVGEGIAEVLPTHWIKISAAVGFAVMGARLLFWPSSEESEELD</sequence>
<keyword evidence="4 6" id="KW-1133">Transmembrane helix</keyword>
<feature type="transmembrane region" description="Helical" evidence="6">
    <location>
        <begin position="38"/>
        <end position="57"/>
    </location>
</feature>
<dbReference type="OrthoDB" id="9801356at2"/>
<dbReference type="AlphaFoldDB" id="U7QKB6"/>
<reference evidence="7 8" key="1">
    <citation type="journal article" date="2013" name="Front. Microbiol.">
        <title>Comparative genomic analyses of the cyanobacterium, Lyngbya aestuarii BL J, a powerful hydrogen producer.</title>
        <authorList>
            <person name="Kothari A."/>
            <person name="Vaughn M."/>
            <person name="Garcia-Pichel F."/>
        </authorList>
    </citation>
    <scope>NUCLEOTIDE SEQUENCE [LARGE SCALE GENOMIC DNA]</scope>
    <source>
        <strain evidence="7 8">BL J</strain>
    </source>
</reference>
<evidence type="ECO:0000313" key="7">
    <source>
        <dbReference type="EMBL" id="ERT08338.1"/>
    </source>
</evidence>
<evidence type="ECO:0000256" key="4">
    <source>
        <dbReference type="ARBA" id="ARBA00022989"/>
    </source>
</evidence>
<dbReference type="Proteomes" id="UP000017127">
    <property type="component" value="Unassembled WGS sequence"/>
</dbReference>
<comment type="caution">
    <text evidence="6">Lacks conserved residue(s) required for the propagation of feature annotation.</text>
</comment>
<protein>
    <recommendedName>
        <fullName evidence="6">GDT1 family protein</fullName>
    </recommendedName>
</protein>
<comment type="caution">
    <text evidence="7">The sequence shown here is derived from an EMBL/GenBank/DDBJ whole genome shotgun (WGS) entry which is preliminary data.</text>
</comment>
<dbReference type="InterPro" id="IPR001727">
    <property type="entry name" value="GDT1-like"/>
</dbReference>
<dbReference type="Pfam" id="PF01169">
    <property type="entry name" value="GDT1"/>
    <property type="match status" value="1"/>
</dbReference>
<keyword evidence="8" id="KW-1185">Reference proteome</keyword>
<dbReference type="GO" id="GO:0016020">
    <property type="term" value="C:membrane"/>
    <property type="evidence" value="ECO:0007669"/>
    <property type="project" value="UniProtKB-SubCell"/>
</dbReference>
<comment type="subcellular location">
    <subcellularLocation>
        <location evidence="1 6">Membrane</location>
        <topology evidence="1 6">Multi-pass membrane protein</topology>
    </subcellularLocation>
</comment>
<evidence type="ECO:0000256" key="5">
    <source>
        <dbReference type="ARBA" id="ARBA00023136"/>
    </source>
</evidence>
<keyword evidence="3 6" id="KW-0812">Transmembrane</keyword>
<organism evidence="7 8">
    <name type="scientific">Lyngbya aestuarii BL J</name>
    <dbReference type="NCBI Taxonomy" id="1348334"/>
    <lineage>
        <taxon>Bacteria</taxon>
        <taxon>Bacillati</taxon>
        <taxon>Cyanobacteriota</taxon>
        <taxon>Cyanophyceae</taxon>
        <taxon>Oscillatoriophycideae</taxon>
        <taxon>Oscillatoriales</taxon>
        <taxon>Microcoleaceae</taxon>
        <taxon>Lyngbya</taxon>
    </lineage>
</organism>
<evidence type="ECO:0000256" key="6">
    <source>
        <dbReference type="RuleBase" id="RU365102"/>
    </source>
</evidence>
<evidence type="ECO:0000313" key="8">
    <source>
        <dbReference type="Proteomes" id="UP000017127"/>
    </source>
</evidence>
<evidence type="ECO:0000256" key="2">
    <source>
        <dbReference type="ARBA" id="ARBA00009190"/>
    </source>
</evidence>
<accession>U7QKB6</accession>
<gene>
    <name evidence="7" type="ORF">M595_1652</name>
</gene>
<keyword evidence="5 6" id="KW-0472">Membrane</keyword>
<comment type="similarity">
    <text evidence="2 6">Belongs to the GDT1 family.</text>
</comment>
<dbReference type="PANTHER" id="PTHR12608">
    <property type="entry name" value="TRANSMEMBRANE PROTEIN HTP-1 RELATED"/>
    <property type="match status" value="1"/>
</dbReference>
<dbReference type="PANTHER" id="PTHR12608:SF1">
    <property type="entry name" value="TRANSMEMBRANE PROTEIN 165"/>
    <property type="match status" value="1"/>
</dbReference>